<keyword evidence="3" id="KW-1003">Cell membrane</keyword>
<feature type="transmembrane region" description="Helical" evidence="7">
    <location>
        <begin position="114"/>
        <end position="135"/>
    </location>
</feature>
<feature type="transmembrane region" description="Helical" evidence="7">
    <location>
        <begin position="244"/>
        <end position="270"/>
    </location>
</feature>
<evidence type="ECO:0000256" key="7">
    <source>
        <dbReference type="RuleBase" id="RU363032"/>
    </source>
</evidence>
<dbReference type="Proteomes" id="UP000518315">
    <property type="component" value="Unassembled WGS sequence"/>
</dbReference>
<dbReference type="CDD" id="cd06261">
    <property type="entry name" value="TM_PBP2"/>
    <property type="match status" value="1"/>
</dbReference>
<name>A0A7W5BN69_9HYPH</name>
<comment type="subcellular location">
    <subcellularLocation>
        <location evidence="1 7">Cell membrane</location>
        <topology evidence="1 7">Multi-pass membrane protein</topology>
    </subcellularLocation>
</comment>
<evidence type="ECO:0000259" key="8">
    <source>
        <dbReference type="PROSITE" id="PS50928"/>
    </source>
</evidence>
<evidence type="ECO:0000256" key="4">
    <source>
        <dbReference type="ARBA" id="ARBA00022692"/>
    </source>
</evidence>
<dbReference type="InterPro" id="IPR000515">
    <property type="entry name" value="MetI-like"/>
</dbReference>
<gene>
    <name evidence="9" type="ORF">FHS26_003838</name>
</gene>
<reference evidence="9 10" key="1">
    <citation type="submission" date="2020-08" db="EMBL/GenBank/DDBJ databases">
        <title>Genomic Encyclopedia of Type Strains, Phase III (KMG-III): the genomes of soil and plant-associated and newly described type strains.</title>
        <authorList>
            <person name="Whitman W."/>
        </authorList>
    </citation>
    <scope>NUCLEOTIDE SEQUENCE [LARGE SCALE GENOMIC DNA]</scope>
    <source>
        <strain evidence="9 10">CECT 4113</strain>
    </source>
</reference>
<keyword evidence="10" id="KW-1185">Reference proteome</keyword>
<dbReference type="PROSITE" id="PS50928">
    <property type="entry name" value="ABC_TM1"/>
    <property type="match status" value="1"/>
</dbReference>
<comment type="caution">
    <text evidence="9">The sequence shown here is derived from an EMBL/GenBank/DDBJ whole genome shotgun (WGS) entry which is preliminary data.</text>
</comment>
<comment type="similarity">
    <text evidence="7">Belongs to the binding-protein-dependent transport system permease family.</text>
</comment>
<protein>
    <submittedName>
        <fullName evidence="9">Peptide/nickel transport system permease protein</fullName>
    </submittedName>
</protein>
<proteinExistence type="inferred from homology"/>
<dbReference type="Gene3D" id="1.10.3720.10">
    <property type="entry name" value="MetI-like"/>
    <property type="match status" value="1"/>
</dbReference>
<feature type="transmembrane region" description="Helical" evidence="7">
    <location>
        <begin position="298"/>
        <end position="320"/>
    </location>
</feature>
<dbReference type="PANTHER" id="PTHR43163:SF6">
    <property type="entry name" value="DIPEPTIDE TRANSPORT SYSTEM PERMEASE PROTEIN DPPB-RELATED"/>
    <property type="match status" value="1"/>
</dbReference>
<keyword evidence="2 7" id="KW-0813">Transport</keyword>
<dbReference type="SUPFAM" id="SSF161098">
    <property type="entry name" value="MetI-like"/>
    <property type="match status" value="1"/>
</dbReference>
<dbReference type="EMBL" id="JACHXH010000013">
    <property type="protein sequence ID" value="MBB3136090.1"/>
    <property type="molecule type" value="Genomic_DNA"/>
</dbReference>
<keyword evidence="5 7" id="KW-1133">Transmembrane helix</keyword>
<evidence type="ECO:0000256" key="6">
    <source>
        <dbReference type="ARBA" id="ARBA00023136"/>
    </source>
</evidence>
<evidence type="ECO:0000256" key="2">
    <source>
        <dbReference type="ARBA" id="ARBA00022448"/>
    </source>
</evidence>
<keyword evidence="4 7" id="KW-0812">Transmembrane</keyword>
<dbReference type="GO" id="GO:0071916">
    <property type="term" value="F:dipeptide transmembrane transporter activity"/>
    <property type="evidence" value="ECO:0007669"/>
    <property type="project" value="TreeGrafter"/>
</dbReference>
<dbReference type="Pfam" id="PF19300">
    <property type="entry name" value="BPD_transp_1_N"/>
    <property type="match status" value="1"/>
</dbReference>
<sequence>MGKPPYHIESVASVITLLARRLAGLLVTLGIVSLLIFTVMDLLPGDPASIMLGTSAAPETLEALRHDLGLDQPLILRYGQWLAGVFSGDLGQSYTYGVPVAGLIVERLAVTLPLALMAIVLSVAIALPLGVLAASRRGGLFDIIATLFSQVSIAVPAFWVALLLIILFSTMLGLMPAGGFPGWSAGPMPALRALVLPAVALAMPQAGVLTRVARSAVLETMHEDFARTAVAKGLSRSAVLWRHIVPNALIPILTMIGLQFTFLVAGAVLVENVFNLPGLGRLALQALSQRDIIVMQDVVLFFAALVIVMNFIVDLSYLAIDPRMRKAA</sequence>
<feature type="domain" description="ABC transmembrane type-1" evidence="8">
    <location>
        <begin position="108"/>
        <end position="317"/>
    </location>
</feature>
<dbReference type="GO" id="GO:0005886">
    <property type="term" value="C:plasma membrane"/>
    <property type="evidence" value="ECO:0007669"/>
    <property type="project" value="UniProtKB-SubCell"/>
</dbReference>
<dbReference type="InterPro" id="IPR035906">
    <property type="entry name" value="MetI-like_sf"/>
</dbReference>
<evidence type="ECO:0000256" key="3">
    <source>
        <dbReference type="ARBA" id="ARBA00022475"/>
    </source>
</evidence>
<dbReference type="PANTHER" id="PTHR43163">
    <property type="entry name" value="DIPEPTIDE TRANSPORT SYSTEM PERMEASE PROTEIN DPPB-RELATED"/>
    <property type="match status" value="1"/>
</dbReference>
<evidence type="ECO:0000256" key="5">
    <source>
        <dbReference type="ARBA" id="ARBA00022989"/>
    </source>
</evidence>
<feature type="transmembrane region" description="Helical" evidence="7">
    <location>
        <begin position="22"/>
        <end position="43"/>
    </location>
</feature>
<evidence type="ECO:0000256" key="1">
    <source>
        <dbReference type="ARBA" id="ARBA00004651"/>
    </source>
</evidence>
<feature type="transmembrane region" description="Helical" evidence="7">
    <location>
        <begin position="147"/>
        <end position="174"/>
    </location>
</feature>
<dbReference type="AlphaFoldDB" id="A0A7W5BN69"/>
<evidence type="ECO:0000313" key="9">
    <source>
        <dbReference type="EMBL" id="MBB3136090.1"/>
    </source>
</evidence>
<accession>A0A7W5BN69</accession>
<dbReference type="InterPro" id="IPR045621">
    <property type="entry name" value="BPD_transp_1_N"/>
</dbReference>
<keyword evidence="6 7" id="KW-0472">Membrane</keyword>
<feature type="transmembrane region" description="Helical" evidence="7">
    <location>
        <begin position="194"/>
        <end position="213"/>
    </location>
</feature>
<evidence type="ECO:0000313" key="10">
    <source>
        <dbReference type="Proteomes" id="UP000518315"/>
    </source>
</evidence>
<organism evidence="9 10">
    <name type="scientific">Rhizobium pisi</name>
    <dbReference type="NCBI Taxonomy" id="574561"/>
    <lineage>
        <taxon>Bacteria</taxon>
        <taxon>Pseudomonadati</taxon>
        <taxon>Pseudomonadota</taxon>
        <taxon>Alphaproteobacteria</taxon>
        <taxon>Hyphomicrobiales</taxon>
        <taxon>Rhizobiaceae</taxon>
        <taxon>Rhizobium/Agrobacterium group</taxon>
        <taxon>Rhizobium</taxon>
    </lineage>
</organism>
<dbReference type="Pfam" id="PF00528">
    <property type="entry name" value="BPD_transp_1"/>
    <property type="match status" value="1"/>
</dbReference>